<dbReference type="Proteomes" id="UP001499938">
    <property type="component" value="Unassembled WGS sequence"/>
</dbReference>
<evidence type="ECO:0000256" key="2">
    <source>
        <dbReference type="ARBA" id="ARBA00022438"/>
    </source>
</evidence>
<comment type="function">
    <text evidence="1 6">Removes the N-terminal methionine from nascent proteins. The N-terminal methionine is often cleaved when the second residue in the primary sequence is small and uncharged (Met-Ala-, Cys, Gly, Pro, Ser, Thr, or Val). Requires deformylation of the N(alpha)-formylated initiator methionine before it can be hydrolyzed.</text>
</comment>
<evidence type="ECO:0000256" key="1">
    <source>
        <dbReference type="ARBA" id="ARBA00002521"/>
    </source>
</evidence>
<dbReference type="Pfam" id="PF00557">
    <property type="entry name" value="Peptidase_M24"/>
    <property type="match status" value="1"/>
</dbReference>
<dbReference type="InterPro" id="IPR001714">
    <property type="entry name" value="Pept_M24_MAP"/>
</dbReference>
<keyword evidence="4 6" id="KW-0479">Metal-binding</keyword>
<comment type="caution">
    <text evidence="9">The sequence shown here is derived from an EMBL/GenBank/DDBJ whole genome shotgun (WGS) entry which is preliminary data.</text>
</comment>
<evidence type="ECO:0000313" key="10">
    <source>
        <dbReference type="Proteomes" id="UP001499938"/>
    </source>
</evidence>
<reference evidence="9 10" key="1">
    <citation type="journal article" date="2019" name="Int. J. Syst. Evol. Microbiol.">
        <title>The Global Catalogue of Microorganisms (GCM) 10K type strain sequencing project: providing services to taxonomists for standard genome sequencing and annotation.</title>
        <authorList>
            <consortium name="The Broad Institute Genomics Platform"/>
            <consortium name="The Broad Institute Genome Sequencing Center for Infectious Disease"/>
            <person name="Wu L."/>
            <person name="Ma J."/>
        </authorList>
    </citation>
    <scope>NUCLEOTIDE SEQUENCE [LARGE SCALE GENOMIC DNA]</scope>
    <source>
        <strain evidence="9 10">JCM 15592</strain>
    </source>
</reference>
<evidence type="ECO:0000256" key="3">
    <source>
        <dbReference type="ARBA" id="ARBA00022670"/>
    </source>
</evidence>
<sequence length="278" mass="30024">MMFGRERLETKTLDQVRAMRAPGLVVGECLHMLRGATQAGMTTLDLDRLAEQFIRDHGGRPSFAEVPGYRHTLCTSVNEEIVHGIPGSRVLKDGDLLSIDCGAIVDGWHGDAAISVIVGGREAARPEDLDLMDATEDSLWAGIAALKVGRDLFEVGSAVEASIERAGERLGRTFGIVEDYVGHGIGREMHMSPNVPNYAVRGRGPTIRNACTVAIEPMITLGDQENEVLTDQWTVVTSDRSRASHWEHTVACHDGGIWVLTAIDGGAQRLASAYSPLA</sequence>
<evidence type="ECO:0000256" key="5">
    <source>
        <dbReference type="ARBA" id="ARBA00022801"/>
    </source>
</evidence>
<dbReference type="CDD" id="cd01086">
    <property type="entry name" value="MetAP1"/>
    <property type="match status" value="1"/>
</dbReference>
<feature type="binding site" evidence="6">
    <location>
        <position position="183"/>
    </location>
    <ligand>
        <name>a divalent metal cation</name>
        <dbReference type="ChEBI" id="CHEBI:60240"/>
        <label>2</label>
        <note>catalytic</note>
    </ligand>
</feature>
<protein>
    <recommendedName>
        <fullName evidence="6 7">Methionine aminopeptidase</fullName>
        <shortName evidence="6">MAP</shortName>
        <shortName evidence="6">MetAP</shortName>
        <ecNumber evidence="6 7">3.4.11.18</ecNumber>
    </recommendedName>
    <alternativeName>
        <fullName evidence="6">Peptidase M</fullName>
    </alternativeName>
</protein>
<dbReference type="InterPro" id="IPR000994">
    <property type="entry name" value="Pept_M24"/>
</dbReference>
<feature type="binding site" evidence="6">
    <location>
        <position position="111"/>
    </location>
    <ligand>
        <name>a divalent metal cation</name>
        <dbReference type="ChEBI" id="CHEBI:60240"/>
        <label>2</label>
        <note>catalytic</note>
    </ligand>
</feature>
<name>A0ABN2M2S2_9MICO</name>
<evidence type="ECO:0000256" key="7">
    <source>
        <dbReference type="RuleBase" id="RU003653"/>
    </source>
</evidence>
<feature type="domain" description="Peptidase M24" evidence="8">
    <location>
        <begin position="18"/>
        <end position="252"/>
    </location>
</feature>
<dbReference type="GO" id="GO:0004177">
    <property type="term" value="F:aminopeptidase activity"/>
    <property type="evidence" value="ECO:0007669"/>
    <property type="project" value="UniProtKB-KW"/>
</dbReference>
<evidence type="ECO:0000256" key="6">
    <source>
        <dbReference type="HAMAP-Rule" id="MF_01974"/>
    </source>
</evidence>
<feature type="binding site" evidence="6">
    <location>
        <position position="83"/>
    </location>
    <ligand>
        <name>substrate</name>
    </ligand>
</feature>
<feature type="binding site" evidence="6">
    <location>
        <position position="190"/>
    </location>
    <ligand>
        <name>substrate</name>
    </ligand>
</feature>
<dbReference type="SUPFAM" id="SSF55920">
    <property type="entry name" value="Creatinase/aminopeptidase"/>
    <property type="match status" value="1"/>
</dbReference>
<keyword evidence="5 6" id="KW-0378">Hydrolase</keyword>
<gene>
    <name evidence="9" type="primary">map_2</name>
    <name evidence="6" type="synonym">map</name>
    <name evidence="9" type="ORF">GCM10009811_33480</name>
</gene>
<dbReference type="InterPro" id="IPR036005">
    <property type="entry name" value="Creatinase/aminopeptidase-like"/>
</dbReference>
<evidence type="ECO:0000259" key="8">
    <source>
        <dbReference type="Pfam" id="PF00557"/>
    </source>
</evidence>
<keyword evidence="3 6" id="KW-0645">Protease</keyword>
<dbReference type="PANTHER" id="PTHR43330:SF27">
    <property type="entry name" value="METHIONINE AMINOPEPTIDASE"/>
    <property type="match status" value="1"/>
</dbReference>
<feature type="binding site" evidence="6">
    <location>
        <position position="216"/>
    </location>
    <ligand>
        <name>a divalent metal cation</name>
        <dbReference type="ChEBI" id="CHEBI:60240"/>
        <label>2</label>
        <note>catalytic</note>
    </ligand>
</feature>
<proteinExistence type="inferred from homology"/>
<keyword evidence="10" id="KW-1185">Reference proteome</keyword>
<dbReference type="NCBIfam" id="TIGR00500">
    <property type="entry name" value="met_pdase_I"/>
    <property type="match status" value="1"/>
</dbReference>
<dbReference type="EMBL" id="BAAAPO010000053">
    <property type="protein sequence ID" value="GAA1807236.1"/>
    <property type="molecule type" value="Genomic_DNA"/>
</dbReference>
<accession>A0ABN2M2S2</accession>
<comment type="subunit">
    <text evidence="6">Monomer.</text>
</comment>
<feature type="binding site" evidence="6">
    <location>
        <position position="247"/>
    </location>
    <ligand>
        <name>a divalent metal cation</name>
        <dbReference type="ChEBI" id="CHEBI:60240"/>
        <label>1</label>
    </ligand>
</feature>
<organism evidence="9 10">
    <name type="scientific">Nostocoides veronense</name>
    <dbReference type="NCBI Taxonomy" id="330836"/>
    <lineage>
        <taxon>Bacteria</taxon>
        <taxon>Bacillati</taxon>
        <taxon>Actinomycetota</taxon>
        <taxon>Actinomycetes</taxon>
        <taxon>Micrococcales</taxon>
        <taxon>Intrasporangiaceae</taxon>
        <taxon>Nostocoides</taxon>
    </lineage>
</organism>
<feature type="binding site" evidence="6">
    <location>
        <position position="111"/>
    </location>
    <ligand>
        <name>a divalent metal cation</name>
        <dbReference type="ChEBI" id="CHEBI:60240"/>
        <label>1</label>
    </ligand>
</feature>
<feature type="binding site" evidence="6">
    <location>
        <position position="100"/>
    </location>
    <ligand>
        <name>a divalent metal cation</name>
        <dbReference type="ChEBI" id="CHEBI:60240"/>
        <label>1</label>
    </ligand>
</feature>
<dbReference type="InterPro" id="IPR002467">
    <property type="entry name" value="Pept_M24A_MAP1"/>
</dbReference>
<keyword evidence="2 6" id="KW-0031">Aminopeptidase</keyword>
<dbReference type="PROSITE" id="PS00680">
    <property type="entry name" value="MAP_1"/>
    <property type="match status" value="1"/>
</dbReference>
<evidence type="ECO:0000313" key="9">
    <source>
        <dbReference type="EMBL" id="GAA1807236.1"/>
    </source>
</evidence>
<dbReference type="HAMAP" id="MF_01974">
    <property type="entry name" value="MetAP_1"/>
    <property type="match status" value="1"/>
</dbReference>
<comment type="catalytic activity">
    <reaction evidence="6 7">
        <text>Release of N-terminal amino acids, preferentially methionine, from peptides and arylamides.</text>
        <dbReference type="EC" id="3.4.11.18"/>
    </reaction>
</comment>
<dbReference type="PANTHER" id="PTHR43330">
    <property type="entry name" value="METHIONINE AMINOPEPTIDASE"/>
    <property type="match status" value="1"/>
</dbReference>
<feature type="binding site" evidence="6">
    <location>
        <position position="247"/>
    </location>
    <ligand>
        <name>a divalent metal cation</name>
        <dbReference type="ChEBI" id="CHEBI:60240"/>
        <label>2</label>
        <note>catalytic</note>
    </ligand>
</feature>
<dbReference type="PRINTS" id="PR00599">
    <property type="entry name" value="MAPEPTIDASE"/>
</dbReference>
<comment type="similarity">
    <text evidence="6">Belongs to the peptidase M24A family. Methionine aminopeptidase type 1 subfamily.</text>
</comment>
<dbReference type="Gene3D" id="3.90.230.10">
    <property type="entry name" value="Creatinase/methionine aminopeptidase superfamily"/>
    <property type="match status" value="1"/>
</dbReference>
<evidence type="ECO:0000256" key="4">
    <source>
        <dbReference type="ARBA" id="ARBA00022723"/>
    </source>
</evidence>
<dbReference type="EC" id="3.4.11.18" evidence="6 7"/>
<comment type="cofactor">
    <cofactor evidence="6">
        <name>Co(2+)</name>
        <dbReference type="ChEBI" id="CHEBI:48828"/>
    </cofactor>
    <cofactor evidence="6">
        <name>Zn(2+)</name>
        <dbReference type="ChEBI" id="CHEBI:29105"/>
    </cofactor>
    <cofactor evidence="6">
        <name>Mn(2+)</name>
        <dbReference type="ChEBI" id="CHEBI:29035"/>
    </cofactor>
    <cofactor evidence="6">
        <name>Fe(2+)</name>
        <dbReference type="ChEBI" id="CHEBI:29033"/>
    </cofactor>
    <text evidence="6">Binds 2 divalent metal cations per subunit. Has a high-affinity and a low affinity metal-binding site. The true nature of the physiological cofactor is under debate. The enzyme is active with cobalt, zinc, manganese or divalent iron ions. Most likely, methionine aminopeptidases function as mononuclear Fe(2+)-metalloproteases under physiological conditions, and the catalytically relevant metal-binding site has been assigned to the histidine-containing high-affinity site.</text>
</comment>